<proteinExistence type="predicted"/>
<accession>A0AAV4W0T8</accession>
<evidence type="ECO:0000313" key="2">
    <source>
        <dbReference type="Proteomes" id="UP001054945"/>
    </source>
</evidence>
<dbReference type="Proteomes" id="UP001054945">
    <property type="component" value="Unassembled WGS sequence"/>
</dbReference>
<gene>
    <name evidence="1" type="ORF">CEXT_117851</name>
</gene>
<dbReference type="EMBL" id="BPLR01015473">
    <property type="protein sequence ID" value="GIY76326.1"/>
    <property type="molecule type" value="Genomic_DNA"/>
</dbReference>
<sequence>MLNVGIKLLMQNGSTNGQDSLELGASRDKNHSFVIIMHSFVDPLNECIKNDSHEIHNWTKVGIVRHDHFFFVHNEHPFGNIGKN</sequence>
<reference evidence="1 2" key="1">
    <citation type="submission" date="2021-06" db="EMBL/GenBank/DDBJ databases">
        <title>Caerostris extrusa draft genome.</title>
        <authorList>
            <person name="Kono N."/>
            <person name="Arakawa K."/>
        </authorList>
    </citation>
    <scope>NUCLEOTIDE SEQUENCE [LARGE SCALE GENOMIC DNA]</scope>
</reference>
<comment type="caution">
    <text evidence="1">The sequence shown here is derived from an EMBL/GenBank/DDBJ whole genome shotgun (WGS) entry which is preliminary data.</text>
</comment>
<protein>
    <submittedName>
        <fullName evidence="1">Uncharacterized protein</fullName>
    </submittedName>
</protein>
<name>A0AAV4W0T8_CAEEX</name>
<organism evidence="1 2">
    <name type="scientific">Caerostris extrusa</name>
    <name type="common">Bark spider</name>
    <name type="synonym">Caerostris bankana</name>
    <dbReference type="NCBI Taxonomy" id="172846"/>
    <lineage>
        <taxon>Eukaryota</taxon>
        <taxon>Metazoa</taxon>
        <taxon>Ecdysozoa</taxon>
        <taxon>Arthropoda</taxon>
        <taxon>Chelicerata</taxon>
        <taxon>Arachnida</taxon>
        <taxon>Araneae</taxon>
        <taxon>Araneomorphae</taxon>
        <taxon>Entelegynae</taxon>
        <taxon>Araneoidea</taxon>
        <taxon>Araneidae</taxon>
        <taxon>Caerostris</taxon>
    </lineage>
</organism>
<dbReference type="AlphaFoldDB" id="A0AAV4W0T8"/>
<keyword evidence="2" id="KW-1185">Reference proteome</keyword>
<evidence type="ECO:0000313" key="1">
    <source>
        <dbReference type="EMBL" id="GIY76326.1"/>
    </source>
</evidence>